<evidence type="ECO:0000313" key="2">
    <source>
        <dbReference type="Proteomes" id="UP001172102"/>
    </source>
</evidence>
<dbReference type="AlphaFoldDB" id="A0AA40BBU9"/>
<dbReference type="Proteomes" id="UP001172102">
    <property type="component" value="Unassembled WGS sequence"/>
</dbReference>
<organism evidence="1 2">
    <name type="scientific">Lasiosphaeris hirsuta</name>
    <dbReference type="NCBI Taxonomy" id="260670"/>
    <lineage>
        <taxon>Eukaryota</taxon>
        <taxon>Fungi</taxon>
        <taxon>Dikarya</taxon>
        <taxon>Ascomycota</taxon>
        <taxon>Pezizomycotina</taxon>
        <taxon>Sordariomycetes</taxon>
        <taxon>Sordariomycetidae</taxon>
        <taxon>Sordariales</taxon>
        <taxon>Lasiosphaeriaceae</taxon>
        <taxon>Lasiosphaeris</taxon>
    </lineage>
</organism>
<sequence length="114" mass="12191">MMPGRLTGKRWPAAFLRLVSATLERARNHPSLSLPTAREVAGAGAGAGVGAARERIWPSLGSDALAIWVVLLFARAIDDPFDEQTGMTGLDLGIVWPDPSGWYLGWMCKAGTLT</sequence>
<proteinExistence type="predicted"/>
<accession>A0AA40BBU9</accession>
<protein>
    <submittedName>
        <fullName evidence="1">Uncharacterized protein</fullName>
    </submittedName>
</protein>
<keyword evidence="2" id="KW-1185">Reference proteome</keyword>
<gene>
    <name evidence="1" type="ORF">B0H67DRAFT_549186</name>
</gene>
<comment type="caution">
    <text evidence="1">The sequence shown here is derived from an EMBL/GenBank/DDBJ whole genome shotgun (WGS) entry which is preliminary data.</text>
</comment>
<evidence type="ECO:0000313" key="1">
    <source>
        <dbReference type="EMBL" id="KAK0731413.1"/>
    </source>
</evidence>
<name>A0AA40BBU9_9PEZI</name>
<dbReference type="EMBL" id="JAUKUA010000001">
    <property type="protein sequence ID" value="KAK0731413.1"/>
    <property type="molecule type" value="Genomic_DNA"/>
</dbReference>
<reference evidence="1" key="1">
    <citation type="submission" date="2023-06" db="EMBL/GenBank/DDBJ databases">
        <title>Genome-scale phylogeny and comparative genomics of the fungal order Sordariales.</title>
        <authorList>
            <consortium name="Lawrence Berkeley National Laboratory"/>
            <person name="Hensen N."/>
            <person name="Bonometti L."/>
            <person name="Westerberg I."/>
            <person name="Brannstrom I.O."/>
            <person name="Guillou S."/>
            <person name="Cros-Aarteil S."/>
            <person name="Calhoun S."/>
            <person name="Haridas S."/>
            <person name="Kuo A."/>
            <person name="Mondo S."/>
            <person name="Pangilinan J."/>
            <person name="Riley R."/>
            <person name="Labutti K."/>
            <person name="Andreopoulos B."/>
            <person name="Lipzen A."/>
            <person name="Chen C."/>
            <person name="Yanf M."/>
            <person name="Daum C."/>
            <person name="Ng V."/>
            <person name="Clum A."/>
            <person name="Steindorff A."/>
            <person name="Ohm R."/>
            <person name="Martin F."/>
            <person name="Silar P."/>
            <person name="Natvig D."/>
            <person name="Lalanne C."/>
            <person name="Gautier V."/>
            <person name="Ament-Velasquez S.L."/>
            <person name="Kruys A."/>
            <person name="Hutchinson M.I."/>
            <person name="Powell A.J."/>
            <person name="Barry K."/>
            <person name="Miller A.N."/>
            <person name="Grigoriev I.V."/>
            <person name="Debuchy R."/>
            <person name="Gladieux P."/>
            <person name="Thoren M.H."/>
            <person name="Johannesson H."/>
        </authorList>
    </citation>
    <scope>NUCLEOTIDE SEQUENCE</scope>
    <source>
        <strain evidence="1">SMH4607-1</strain>
    </source>
</reference>